<proteinExistence type="predicted"/>
<protein>
    <submittedName>
        <fullName evidence="2">Uncharacterized protein</fullName>
    </submittedName>
</protein>
<evidence type="ECO:0000313" key="2">
    <source>
        <dbReference type="EMBL" id="KAK6643274.1"/>
    </source>
</evidence>
<dbReference type="AlphaFoldDB" id="A0AAN8SC57"/>
<accession>A0AAN8SC57</accession>
<evidence type="ECO:0000256" key="1">
    <source>
        <dbReference type="SAM" id="MobiDB-lite"/>
    </source>
</evidence>
<gene>
    <name evidence="2" type="ORF">RUM43_004779</name>
</gene>
<sequence>MYRPSHLRIKPVSRCCTPGVKVVDVPRGQLTPSPKHSSSLGTPSSLHFPYELQSDHLDSDELIKSRSVIYFLTDRRSLPKRFKVRERENLLAE</sequence>
<name>A0AAN8SC57_POLSC</name>
<feature type="region of interest" description="Disordered" evidence="1">
    <location>
        <begin position="24"/>
        <end position="44"/>
    </location>
</feature>
<evidence type="ECO:0000313" key="3">
    <source>
        <dbReference type="Proteomes" id="UP001372834"/>
    </source>
</evidence>
<organism evidence="2 3">
    <name type="scientific">Polyplax serrata</name>
    <name type="common">Common mouse louse</name>
    <dbReference type="NCBI Taxonomy" id="468196"/>
    <lineage>
        <taxon>Eukaryota</taxon>
        <taxon>Metazoa</taxon>
        <taxon>Ecdysozoa</taxon>
        <taxon>Arthropoda</taxon>
        <taxon>Hexapoda</taxon>
        <taxon>Insecta</taxon>
        <taxon>Pterygota</taxon>
        <taxon>Neoptera</taxon>
        <taxon>Paraneoptera</taxon>
        <taxon>Psocodea</taxon>
        <taxon>Troctomorpha</taxon>
        <taxon>Phthiraptera</taxon>
        <taxon>Anoplura</taxon>
        <taxon>Polyplacidae</taxon>
        <taxon>Polyplax</taxon>
    </lineage>
</organism>
<comment type="caution">
    <text evidence="2">The sequence shown here is derived from an EMBL/GenBank/DDBJ whole genome shotgun (WGS) entry which is preliminary data.</text>
</comment>
<dbReference type="EMBL" id="JAWJWE010000002">
    <property type="protein sequence ID" value="KAK6643274.1"/>
    <property type="molecule type" value="Genomic_DNA"/>
</dbReference>
<dbReference type="Proteomes" id="UP001372834">
    <property type="component" value="Unassembled WGS sequence"/>
</dbReference>
<feature type="compositionally biased region" description="Polar residues" evidence="1">
    <location>
        <begin position="30"/>
        <end position="44"/>
    </location>
</feature>
<reference evidence="2 3" key="1">
    <citation type="submission" date="2023-10" db="EMBL/GenBank/DDBJ databases">
        <title>Genomes of two closely related lineages of the louse Polyplax serrata with different host specificities.</title>
        <authorList>
            <person name="Martinu J."/>
            <person name="Tarabai H."/>
            <person name="Stefka J."/>
            <person name="Hypsa V."/>
        </authorList>
    </citation>
    <scope>NUCLEOTIDE SEQUENCE [LARGE SCALE GENOMIC DNA]</scope>
    <source>
        <strain evidence="2">HR10_N</strain>
    </source>
</reference>